<dbReference type="EMBL" id="CM037620">
    <property type="protein sequence ID" value="KAH7994991.1"/>
    <property type="molecule type" value="Genomic_DNA"/>
</dbReference>
<comment type="caution">
    <text evidence="1">The sequence shown here is derived from an EMBL/GenBank/DDBJ whole genome shotgun (WGS) entry which is preliminary data.</text>
</comment>
<reference evidence="1" key="1">
    <citation type="submission" date="2021-08" db="EMBL/GenBank/DDBJ databases">
        <title>The first chromosome-level gecko genome reveals the dynamic sex chromosomes of Neotropical dwarf geckos (Sphaerodactylidae: Sphaerodactylus).</title>
        <authorList>
            <person name="Pinto B.J."/>
            <person name="Keating S.E."/>
            <person name="Gamble T."/>
        </authorList>
    </citation>
    <scope>NUCLEOTIDE SEQUENCE</scope>
    <source>
        <strain evidence="1">TG3544</strain>
    </source>
</reference>
<sequence>MGFLQINEDFIFIEPLNHTLAVTGHAHRVYRRKRSTHEREIEKPTSHSQYCAILTENRKSKDQKKAEGRRGKRYSYKLPQEFNVETVQSLEDVIARPETGELVYPEATVGALEKCAKKKFLPYSSNKMDTIYW</sequence>
<accession>A0ACB8ER84</accession>
<evidence type="ECO:0000313" key="1">
    <source>
        <dbReference type="EMBL" id="KAH7994991.1"/>
    </source>
</evidence>
<evidence type="ECO:0000313" key="2">
    <source>
        <dbReference type="Proteomes" id="UP000827872"/>
    </source>
</evidence>
<keyword evidence="1" id="KW-0645">Protease</keyword>
<name>A0ACB8ER84_9SAUR</name>
<gene>
    <name evidence="1" type="primary">ADAMTS19_1</name>
    <name evidence="1" type="ORF">K3G42_019776</name>
</gene>
<protein>
    <submittedName>
        <fullName evidence="1">A disintegrin and metalloproteinase with thrombospondin motifs 19</fullName>
    </submittedName>
</protein>
<keyword evidence="1" id="KW-0482">Metalloprotease</keyword>
<keyword evidence="2" id="KW-1185">Reference proteome</keyword>
<dbReference type="Proteomes" id="UP000827872">
    <property type="component" value="Linkage Group LG07"/>
</dbReference>
<proteinExistence type="predicted"/>
<keyword evidence="1" id="KW-0378">Hydrolase</keyword>
<organism evidence="1 2">
    <name type="scientific">Sphaerodactylus townsendi</name>
    <dbReference type="NCBI Taxonomy" id="933632"/>
    <lineage>
        <taxon>Eukaryota</taxon>
        <taxon>Metazoa</taxon>
        <taxon>Chordata</taxon>
        <taxon>Craniata</taxon>
        <taxon>Vertebrata</taxon>
        <taxon>Euteleostomi</taxon>
        <taxon>Lepidosauria</taxon>
        <taxon>Squamata</taxon>
        <taxon>Bifurcata</taxon>
        <taxon>Gekkota</taxon>
        <taxon>Sphaerodactylidae</taxon>
        <taxon>Sphaerodactylus</taxon>
    </lineage>
</organism>